<feature type="region of interest" description="Disordered" evidence="8">
    <location>
        <begin position="26"/>
        <end position="72"/>
    </location>
</feature>
<evidence type="ECO:0000313" key="11">
    <source>
        <dbReference type="Proteomes" id="UP000274097"/>
    </source>
</evidence>
<keyword evidence="3 7" id="KW-0808">Transferase</keyword>
<dbReference type="Gene3D" id="1.10.600.10">
    <property type="entry name" value="Farnesyl Diphosphate Synthase"/>
    <property type="match status" value="1"/>
</dbReference>
<evidence type="ECO:0000256" key="1">
    <source>
        <dbReference type="ARBA" id="ARBA00001946"/>
    </source>
</evidence>
<proteinExistence type="inferred from homology"/>
<dbReference type="InterPro" id="IPR000092">
    <property type="entry name" value="Polyprenyl_synt"/>
</dbReference>
<dbReference type="Proteomes" id="UP000278036">
    <property type="component" value="Unassembled WGS sequence"/>
</dbReference>
<dbReference type="SUPFAM" id="SSF48576">
    <property type="entry name" value="Terpenoid synthases"/>
    <property type="match status" value="1"/>
</dbReference>
<dbReference type="Pfam" id="PF00348">
    <property type="entry name" value="polyprenyl_synt"/>
    <property type="match status" value="1"/>
</dbReference>
<keyword evidence="4" id="KW-0479">Metal-binding</keyword>
<evidence type="ECO:0000256" key="8">
    <source>
        <dbReference type="SAM" id="MobiDB-lite"/>
    </source>
</evidence>
<dbReference type="EMBL" id="RAQU01000092">
    <property type="protein sequence ID" value="RKK03342.1"/>
    <property type="molecule type" value="Genomic_DNA"/>
</dbReference>
<protein>
    <submittedName>
        <fullName evidence="9">Polyprenyl synthetase family protein</fullName>
    </submittedName>
</protein>
<dbReference type="PROSITE" id="PS00723">
    <property type="entry name" value="POLYPRENYL_SYNTHASE_1"/>
    <property type="match status" value="1"/>
</dbReference>
<sequence length="394" mass="42062">MIASRSAPSCCCTRWRRCGPGGCRRRDVRPLPIRKTPPSRKERPPAALRHGEGARPTPTGANRRRCRSEQDPQHAVRRLSIASTLRPPAPAVVDFAPLRGMIAARLQMLLPGVEESPQRLHGAMRHALVGPGKRLRPLLTLLAARRFGGDEAAALEAGCAVEMVHTASLVLDDLPCMDDAELRRGKPATHRAFGEDTAILAAIALLNQGYGVMAALPGVSDAVRLRLVTLLVQAVGPQGLVGGQERDLHDRHGPAATGDVDLLNHQKTGVLFVAALEAGAVLSHASEEGVAAMRRFGRHLGLAFQTLDDLLDATATAQMAGKDVRQDGNKATLISLCGLEVARRRVEEHLDQARQEVAWPGGPACVLEALLDEMTAILPFPNGSVLPCDGQHAG</sequence>
<dbReference type="SFLD" id="SFLDG01017">
    <property type="entry name" value="Polyprenyl_Transferase_Like"/>
    <property type="match status" value="1"/>
</dbReference>
<gene>
    <name evidence="9" type="ORF">D6Z83_15160</name>
    <name evidence="10" type="ORF">EBE87_12650</name>
</gene>
<dbReference type="SFLD" id="SFLDS00005">
    <property type="entry name" value="Isoprenoid_Synthase_Type_I"/>
    <property type="match status" value="1"/>
</dbReference>
<evidence type="ECO:0000313" key="9">
    <source>
        <dbReference type="EMBL" id="RKK03342.1"/>
    </source>
</evidence>
<dbReference type="EMBL" id="RFLX01000008">
    <property type="protein sequence ID" value="RMI24533.1"/>
    <property type="molecule type" value="Genomic_DNA"/>
</dbReference>
<evidence type="ECO:0000256" key="5">
    <source>
        <dbReference type="ARBA" id="ARBA00022842"/>
    </source>
</evidence>
<organism evidence="9 12">
    <name type="scientific">Teichococcus wenyumeiae</name>
    <dbReference type="NCBI Taxonomy" id="2478470"/>
    <lineage>
        <taxon>Bacteria</taxon>
        <taxon>Pseudomonadati</taxon>
        <taxon>Pseudomonadota</taxon>
        <taxon>Alphaproteobacteria</taxon>
        <taxon>Acetobacterales</taxon>
        <taxon>Roseomonadaceae</taxon>
        <taxon>Roseomonas</taxon>
    </lineage>
</organism>
<evidence type="ECO:0000256" key="4">
    <source>
        <dbReference type="ARBA" id="ARBA00022723"/>
    </source>
</evidence>
<dbReference type="Proteomes" id="UP000274097">
    <property type="component" value="Unassembled WGS sequence"/>
</dbReference>
<evidence type="ECO:0000256" key="6">
    <source>
        <dbReference type="ARBA" id="ARBA00023229"/>
    </source>
</evidence>
<keyword evidence="6" id="KW-0414">Isoprene biosynthesis</keyword>
<dbReference type="GO" id="GO:0046872">
    <property type="term" value="F:metal ion binding"/>
    <property type="evidence" value="ECO:0007669"/>
    <property type="project" value="UniProtKB-KW"/>
</dbReference>
<evidence type="ECO:0000256" key="2">
    <source>
        <dbReference type="ARBA" id="ARBA00006706"/>
    </source>
</evidence>
<comment type="caution">
    <text evidence="9">The sequence shown here is derived from an EMBL/GenBank/DDBJ whole genome shotgun (WGS) entry which is preliminary data.</text>
</comment>
<evidence type="ECO:0000256" key="3">
    <source>
        <dbReference type="ARBA" id="ARBA00022679"/>
    </source>
</evidence>
<keyword evidence="11" id="KW-1185">Reference proteome</keyword>
<dbReference type="GO" id="GO:0004659">
    <property type="term" value="F:prenyltransferase activity"/>
    <property type="evidence" value="ECO:0007669"/>
    <property type="project" value="InterPro"/>
</dbReference>
<keyword evidence="5" id="KW-0460">Magnesium</keyword>
<dbReference type="InterPro" id="IPR008949">
    <property type="entry name" value="Isoprenoid_synthase_dom_sf"/>
</dbReference>
<dbReference type="FunFam" id="1.10.600.10:FF:000001">
    <property type="entry name" value="Geranylgeranyl diphosphate synthase"/>
    <property type="match status" value="1"/>
</dbReference>
<accession>A0A3A9JA76</accession>
<dbReference type="GO" id="GO:0016114">
    <property type="term" value="P:terpenoid biosynthetic process"/>
    <property type="evidence" value="ECO:0007669"/>
    <property type="project" value="UniProtKB-ARBA"/>
</dbReference>
<evidence type="ECO:0000313" key="12">
    <source>
        <dbReference type="Proteomes" id="UP000278036"/>
    </source>
</evidence>
<feature type="compositionally biased region" description="Basic and acidic residues" evidence="8">
    <location>
        <begin position="39"/>
        <end position="53"/>
    </location>
</feature>
<comment type="similarity">
    <text evidence="2 7">Belongs to the FPP/GGPP synthase family.</text>
</comment>
<dbReference type="InterPro" id="IPR033749">
    <property type="entry name" value="Polyprenyl_synt_CS"/>
</dbReference>
<dbReference type="PANTHER" id="PTHR43281">
    <property type="entry name" value="FARNESYL DIPHOSPHATE SYNTHASE"/>
    <property type="match status" value="1"/>
</dbReference>
<reference evidence="9 12" key="1">
    <citation type="submission" date="2018-09" db="EMBL/GenBank/DDBJ databases">
        <title>Roseomonas sp. nov., isolated from feces of Tibetan antelopes in the Qinghai-Tibet plateau, China.</title>
        <authorList>
            <person name="Tian Z."/>
        </authorList>
    </citation>
    <scope>NUCLEOTIDE SEQUENCE [LARGE SCALE GENOMIC DNA]</scope>
    <source>
        <strain evidence="10 11">Z23</strain>
        <strain evidence="9 12">Z24</strain>
    </source>
</reference>
<dbReference type="CDD" id="cd00685">
    <property type="entry name" value="Trans_IPPS_HT"/>
    <property type="match status" value="1"/>
</dbReference>
<name>A0A3A9JA76_9PROT</name>
<evidence type="ECO:0000256" key="7">
    <source>
        <dbReference type="RuleBase" id="RU004466"/>
    </source>
</evidence>
<dbReference type="PANTHER" id="PTHR43281:SF1">
    <property type="entry name" value="FARNESYL DIPHOSPHATE SYNTHASE"/>
    <property type="match status" value="1"/>
</dbReference>
<comment type="cofactor">
    <cofactor evidence="1">
        <name>Mg(2+)</name>
        <dbReference type="ChEBI" id="CHEBI:18420"/>
    </cofactor>
</comment>
<evidence type="ECO:0000313" key="10">
    <source>
        <dbReference type="EMBL" id="RMI24533.1"/>
    </source>
</evidence>
<dbReference type="InParanoid" id="A0A3A9JA76"/>
<dbReference type="AlphaFoldDB" id="A0A3A9JA76"/>